<dbReference type="InterPro" id="IPR001193">
    <property type="entry name" value="MBTPS2"/>
</dbReference>
<dbReference type="PANTHER" id="PTHR13325:SF3">
    <property type="entry name" value="MEMBRANE-BOUND TRANSCRIPTION FACTOR SITE-2 PROTEASE"/>
    <property type="match status" value="1"/>
</dbReference>
<comment type="subcellular location">
    <subcellularLocation>
        <location evidence="1">Endomembrane system</location>
        <topology evidence="1">Multi-pass membrane protein</topology>
    </subcellularLocation>
</comment>
<dbReference type="OrthoDB" id="15212at2157"/>
<keyword evidence="4 5" id="KW-0472">Membrane</keyword>
<keyword evidence="2 5" id="KW-0812">Transmembrane</keyword>
<dbReference type="PRINTS" id="PR01000">
    <property type="entry name" value="SREBPS2PTASE"/>
</dbReference>
<keyword evidence="7" id="KW-0645">Protease</keyword>
<reference evidence="7 8" key="1">
    <citation type="submission" date="2019-10" db="EMBL/GenBank/DDBJ databases">
        <title>Genome Sequences from Six Type Strain Members of the Archaeal Family Sulfolobaceae: Acidianus ambivalens, Acidianus infernus, Metallosphaera prunae, Stygiolobus azoricus, Sulfolobus metallicus, and Sulfurisphaera ohwakuensis.</title>
        <authorList>
            <person name="Counts J.A."/>
            <person name="Kelly R.M."/>
        </authorList>
    </citation>
    <scope>NUCLEOTIDE SEQUENCE [LARGE SCALE GENOMIC DNA]</scope>
    <source>
        <strain evidence="7 8">FC6</strain>
    </source>
</reference>
<feature type="transmembrane region" description="Helical" evidence="5">
    <location>
        <begin position="6"/>
        <end position="21"/>
    </location>
</feature>
<dbReference type="GO" id="GO:0016020">
    <property type="term" value="C:membrane"/>
    <property type="evidence" value="ECO:0007669"/>
    <property type="project" value="InterPro"/>
</dbReference>
<feature type="domain" description="Peptidase M50" evidence="6">
    <location>
        <begin position="122"/>
        <end position="346"/>
    </location>
</feature>
<evidence type="ECO:0000256" key="2">
    <source>
        <dbReference type="ARBA" id="ARBA00022692"/>
    </source>
</evidence>
<feature type="transmembrane region" description="Helical" evidence="5">
    <location>
        <begin position="183"/>
        <end position="204"/>
    </location>
</feature>
<dbReference type="KEGG" id="sazo:D1868_09525"/>
<accession>A0A650CQT5</accession>
<dbReference type="GO" id="GO:0005737">
    <property type="term" value="C:cytoplasm"/>
    <property type="evidence" value="ECO:0007669"/>
    <property type="project" value="TreeGrafter"/>
</dbReference>
<proteinExistence type="predicted"/>
<dbReference type="RefSeq" id="WP_156007649.1">
    <property type="nucleotide sequence ID" value="NZ_CP045483.1"/>
</dbReference>
<dbReference type="AlphaFoldDB" id="A0A650CQT5"/>
<dbReference type="InterPro" id="IPR036034">
    <property type="entry name" value="PDZ_sf"/>
</dbReference>
<feature type="transmembrane region" description="Helical" evidence="5">
    <location>
        <begin position="63"/>
        <end position="84"/>
    </location>
</feature>
<keyword evidence="7" id="KW-0482">Metalloprotease</keyword>
<dbReference type="SUPFAM" id="SSF50156">
    <property type="entry name" value="PDZ domain-like"/>
    <property type="match status" value="1"/>
</dbReference>
<dbReference type="Pfam" id="PF02163">
    <property type="entry name" value="Peptidase_M50"/>
    <property type="match status" value="1"/>
</dbReference>
<keyword evidence="7" id="KW-0378">Hydrolase</keyword>
<gene>
    <name evidence="7" type="ORF">D1868_09525</name>
</gene>
<feature type="transmembrane region" description="Helical" evidence="5">
    <location>
        <begin position="146"/>
        <end position="163"/>
    </location>
</feature>
<keyword evidence="3 5" id="KW-1133">Transmembrane helix</keyword>
<evidence type="ECO:0000259" key="6">
    <source>
        <dbReference type="Pfam" id="PF02163"/>
    </source>
</evidence>
<organism evidence="7 8">
    <name type="scientific">Stygiolobus azoricus</name>
    <dbReference type="NCBI Taxonomy" id="41675"/>
    <lineage>
        <taxon>Archaea</taxon>
        <taxon>Thermoproteota</taxon>
        <taxon>Thermoprotei</taxon>
        <taxon>Sulfolobales</taxon>
        <taxon>Sulfolobaceae</taxon>
        <taxon>Stygiolobus</taxon>
    </lineage>
</organism>
<evidence type="ECO:0000256" key="1">
    <source>
        <dbReference type="ARBA" id="ARBA00004127"/>
    </source>
</evidence>
<evidence type="ECO:0000256" key="4">
    <source>
        <dbReference type="ARBA" id="ARBA00023136"/>
    </source>
</evidence>
<evidence type="ECO:0000256" key="3">
    <source>
        <dbReference type="ARBA" id="ARBA00022989"/>
    </source>
</evidence>
<evidence type="ECO:0000256" key="5">
    <source>
        <dbReference type="SAM" id="Phobius"/>
    </source>
</evidence>
<feature type="transmembrane region" description="Helical" evidence="5">
    <location>
        <begin position="119"/>
        <end position="139"/>
    </location>
</feature>
<dbReference type="CDD" id="cd06159">
    <property type="entry name" value="S2P-M50_PDZ_Arch"/>
    <property type="match status" value="1"/>
</dbReference>
<dbReference type="EMBL" id="CP045483">
    <property type="protein sequence ID" value="QGR20200.1"/>
    <property type="molecule type" value="Genomic_DNA"/>
</dbReference>
<evidence type="ECO:0000313" key="8">
    <source>
        <dbReference type="Proteomes" id="UP000423396"/>
    </source>
</evidence>
<protein>
    <submittedName>
        <fullName evidence="7">S2P metalloprotease</fullName>
    </submittedName>
</protein>
<dbReference type="GO" id="GO:0004222">
    <property type="term" value="F:metalloendopeptidase activity"/>
    <property type="evidence" value="ECO:0007669"/>
    <property type="project" value="InterPro"/>
</dbReference>
<dbReference type="GeneID" id="42799309"/>
<sequence length="365" mass="40215">MNTTELFFVGLVVFWLALYLIKNKLERHGFQIYPFLLLWKKGTRSEWFPNIANKGYYKIFEKVALILGLMSMVGGISLVVYVFLNLINAYFISPSQIAQSQAPRLTPIIPGVTIGINQVPWLLLAIGISVTLHELAHAISATSNKIKVKGGGVLLILFFPGAFVEPDEDEFMGSPMSARLKVISAGIAVNLILAGIVFPFVFYLPPLISQGLQIVSEIPHYPAYNASIPVNSVIIAVGGHKVNTPEQFDYYLSQLTHVNITLLLPNGSVVTKTLNTTPDHKIGVYLTYYYPPILYAILDFAYWMFTINFSLALLNGAPLIITDGGKIFTELVKKVGLNENVSYTIQGLLLVVLIGAILLSLSPPQ</sequence>
<dbReference type="Proteomes" id="UP000423396">
    <property type="component" value="Chromosome"/>
</dbReference>
<dbReference type="PANTHER" id="PTHR13325">
    <property type="entry name" value="PROTEASE M50 MEMBRANE-BOUND TRANSCRIPTION FACTOR SITE 2 PROTEASE"/>
    <property type="match status" value="1"/>
</dbReference>
<dbReference type="GO" id="GO:0012505">
    <property type="term" value="C:endomembrane system"/>
    <property type="evidence" value="ECO:0007669"/>
    <property type="project" value="UniProtKB-SubCell"/>
</dbReference>
<keyword evidence="8" id="KW-1185">Reference proteome</keyword>
<dbReference type="GO" id="GO:0031293">
    <property type="term" value="P:membrane protein intracellular domain proteolysis"/>
    <property type="evidence" value="ECO:0007669"/>
    <property type="project" value="TreeGrafter"/>
</dbReference>
<feature type="transmembrane region" description="Helical" evidence="5">
    <location>
        <begin position="341"/>
        <end position="361"/>
    </location>
</feature>
<evidence type="ECO:0000313" key="7">
    <source>
        <dbReference type="EMBL" id="QGR20200.1"/>
    </source>
</evidence>
<dbReference type="InterPro" id="IPR008915">
    <property type="entry name" value="Peptidase_M50"/>
</dbReference>
<name>A0A650CQT5_9CREN</name>